<evidence type="ECO:0000313" key="2">
    <source>
        <dbReference type="EMBL" id="CEM41576.1"/>
    </source>
</evidence>
<keyword evidence="1" id="KW-0732">Signal</keyword>
<dbReference type="AlphaFoldDB" id="A0A0G4HC07"/>
<accession>A0A0G4HC07</accession>
<gene>
    <name evidence="2" type="ORF">Cvel_26118</name>
</gene>
<feature type="chain" id="PRO_5005191354" evidence="1">
    <location>
        <begin position="18"/>
        <end position="166"/>
    </location>
</feature>
<reference evidence="2" key="1">
    <citation type="submission" date="2014-11" db="EMBL/GenBank/DDBJ databases">
        <authorList>
            <person name="Otto D Thomas"/>
            <person name="Naeem Raeece"/>
        </authorList>
    </citation>
    <scope>NUCLEOTIDE SEQUENCE</scope>
</reference>
<protein>
    <submittedName>
        <fullName evidence="2">Uncharacterized protein</fullName>
    </submittedName>
</protein>
<feature type="signal peptide" evidence="1">
    <location>
        <begin position="1"/>
        <end position="17"/>
    </location>
</feature>
<sequence>MFLKFMVLHSFFPPSSALAVAKELSEHLWEIVTSATDICVGFLVGSQPECLQLFVDRACHRGELSFRRQQDADIRPREVLRINVQDLSAINLLTIEDLRGLSICPQTEAVLKGGGVPFEVGDLAIEFVRESKGDSSVFLVSRTCNPAWRPNGAPSHLSALFLWRES</sequence>
<name>A0A0G4HC07_9ALVE</name>
<dbReference type="EMBL" id="CDMZ01002264">
    <property type="protein sequence ID" value="CEM41576.1"/>
    <property type="molecule type" value="Genomic_DNA"/>
</dbReference>
<evidence type="ECO:0000256" key="1">
    <source>
        <dbReference type="SAM" id="SignalP"/>
    </source>
</evidence>
<organism evidence="2">
    <name type="scientific">Chromera velia CCMP2878</name>
    <dbReference type="NCBI Taxonomy" id="1169474"/>
    <lineage>
        <taxon>Eukaryota</taxon>
        <taxon>Sar</taxon>
        <taxon>Alveolata</taxon>
        <taxon>Colpodellida</taxon>
        <taxon>Chromeraceae</taxon>
        <taxon>Chromera</taxon>
    </lineage>
</organism>
<dbReference type="VEuPathDB" id="CryptoDB:Cvel_26118"/>
<proteinExistence type="predicted"/>